<dbReference type="CDD" id="cd10437">
    <property type="entry name" value="GIY-YIG_HE_I-TevI_like"/>
    <property type="match status" value="1"/>
</dbReference>
<dbReference type="NCBIfam" id="TIGR01453">
    <property type="entry name" value="grpIintron_endo"/>
    <property type="match status" value="1"/>
</dbReference>
<feature type="region of interest" description="Disordered" evidence="3">
    <location>
        <begin position="178"/>
        <end position="206"/>
    </location>
</feature>
<dbReference type="InterPro" id="IPR035901">
    <property type="entry name" value="GIY-YIG_endonuc_sf"/>
</dbReference>
<evidence type="ECO:0000313" key="6">
    <source>
        <dbReference type="Proteomes" id="UP000593952"/>
    </source>
</evidence>
<keyword evidence="5" id="KW-0255">Endonuclease</keyword>
<dbReference type="Proteomes" id="UP000593952">
    <property type="component" value="Segment"/>
</dbReference>
<gene>
    <name evidence="5" type="ORF">CPT_Maja_110</name>
</gene>
<dbReference type="Gene3D" id="3.40.1440.10">
    <property type="entry name" value="GIY-YIG endonuclease"/>
    <property type="match status" value="1"/>
</dbReference>
<keyword evidence="2" id="KW-0460">Magnesium</keyword>
<comment type="cofactor">
    <cofactor evidence="1">
        <name>Mg(2+)</name>
        <dbReference type="ChEBI" id="CHEBI:18420"/>
    </cofactor>
</comment>
<evidence type="ECO:0000256" key="1">
    <source>
        <dbReference type="ARBA" id="ARBA00001946"/>
    </source>
</evidence>
<dbReference type="SUPFAM" id="SSF82771">
    <property type="entry name" value="GIY-YIG endonuclease"/>
    <property type="match status" value="1"/>
</dbReference>
<name>A0A7S6U3Q0_9CAUD</name>
<accession>A0A7S6U3Q0</accession>
<keyword evidence="5" id="KW-0378">Hydrolase</keyword>
<evidence type="ECO:0000313" key="5">
    <source>
        <dbReference type="EMBL" id="QOV06330.1"/>
    </source>
</evidence>
<keyword evidence="5" id="KW-0540">Nuclease</keyword>
<dbReference type="InterPro" id="IPR006350">
    <property type="entry name" value="Intron_endoG1"/>
</dbReference>
<dbReference type="Pfam" id="PF01541">
    <property type="entry name" value="GIY-YIG"/>
    <property type="match status" value="1"/>
</dbReference>
<dbReference type="GO" id="GO:0004519">
    <property type="term" value="F:endonuclease activity"/>
    <property type="evidence" value="ECO:0007669"/>
    <property type="project" value="UniProtKB-KW"/>
</dbReference>
<organism evidence="5 6">
    <name type="scientific">Burkholderia phage Maja</name>
    <dbReference type="NCBI Taxonomy" id="2767571"/>
    <lineage>
        <taxon>Viruses</taxon>
        <taxon>Duplodnaviria</taxon>
        <taxon>Heunggongvirae</taxon>
        <taxon>Uroviricota</taxon>
        <taxon>Caudoviricetes</taxon>
        <taxon>Lindbergviridae</taxon>
        <taxon>Gladiolivirus</taxon>
        <taxon>Gladiolivirus maja</taxon>
    </lineage>
</organism>
<dbReference type="InterPro" id="IPR000305">
    <property type="entry name" value="GIY-YIG_endonuc"/>
</dbReference>
<sequence>MATEQIYDFSIARGVCGIYKITSPSGNFYIGQAQDIAKRWREHFRRMNCGNHHSVPFRRAVERYGVGAFEFEIIEECSVESLNEREQFYLDTLKPKYNVALFVGASMRGRKHPSFLDPEFRKKHLERTKAMHADPEFRKKNSERGKEHMKSMNADPEFRKKRIENLKAMHANPEFRKKNSERAKAMHADPEFRKKNSERMKTRNADPEFRKKLTEAASKASRIFTDEQEQDIVNLRDKGRTLKWIADRFECHLATISKIHKRHKARESQ</sequence>
<evidence type="ECO:0000256" key="3">
    <source>
        <dbReference type="SAM" id="MobiDB-lite"/>
    </source>
</evidence>
<reference evidence="5 6" key="1">
    <citation type="submission" date="2020-07" db="EMBL/GenBank/DDBJ databases">
        <title>Complete genome sequence of Burkholderia gladioli phage Maja.</title>
        <authorList>
            <person name="Yu Z."/>
            <person name="Yao G.W."/>
            <person name="Guadalupe Vizoso-Pinto M."/>
            <person name="Sun L."/>
            <person name="Le T."/>
            <person name="Gonzalez C."/>
            <person name="Young R."/>
            <person name="Liu M."/>
        </authorList>
    </citation>
    <scope>NUCLEOTIDE SEQUENCE [LARGE SCALE GENOMIC DNA]</scope>
</reference>
<dbReference type="SMART" id="SM00465">
    <property type="entry name" value="GIYc"/>
    <property type="match status" value="1"/>
</dbReference>
<keyword evidence="6" id="KW-1185">Reference proteome</keyword>
<protein>
    <submittedName>
        <fullName evidence="5">G-I-Y Y-I-G homing endonuclease</fullName>
    </submittedName>
</protein>
<dbReference type="PROSITE" id="PS50164">
    <property type="entry name" value="GIY_YIG"/>
    <property type="match status" value="1"/>
</dbReference>
<proteinExistence type="predicted"/>
<evidence type="ECO:0000259" key="4">
    <source>
        <dbReference type="PROSITE" id="PS50164"/>
    </source>
</evidence>
<dbReference type="EMBL" id="MT708549">
    <property type="protein sequence ID" value="QOV06330.1"/>
    <property type="molecule type" value="Genomic_DNA"/>
</dbReference>
<evidence type="ECO:0000256" key="2">
    <source>
        <dbReference type="ARBA" id="ARBA00022842"/>
    </source>
</evidence>
<feature type="domain" description="GIY-YIG" evidence="4">
    <location>
        <begin position="14"/>
        <end position="99"/>
    </location>
</feature>